<comment type="similarity">
    <text evidence="2">Belongs to the TMEM134/TMEM230 family.</text>
</comment>
<evidence type="ECO:0000256" key="6">
    <source>
        <dbReference type="SAM" id="MobiDB-lite"/>
    </source>
</evidence>
<evidence type="ECO:0000256" key="2">
    <source>
        <dbReference type="ARBA" id="ARBA00007743"/>
    </source>
</evidence>
<evidence type="ECO:0000256" key="3">
    <source>
        <dbReference type="ARBA" id="ARBA00022692"/>
    </source>
</evidence>
<evidence type="ECO:0000256" key="4">
    <source>
        <dbReference type="ARBA" id="ARBA00022989"/>
    </source>
</evidence>
<dbReference type="InterPro" id="IPR044234">
    <property type="entry name" value="TMEM230"/>
</dbReference>
<dbReference type="AlphaFoldDB" id="A0ABC9G0E1"/>
<dbReference type="PANTHER" id="PTHR15664:SF21">
    <property type="entry name" value="TRANSMEMBRANE PROTEIN 230"/>
    <property type="match status" value="1"/>
</dbReference>
<evidence type="ECO:0000313" key="8">
    <source>
        <dbReference type="EMBL" id="CAL5085386.1"/>
    </source>
</evidence>
<dbReference type="Proteomes" id="UP001497457">
    <property type="component" value="Chromosome 8b"/>
</dbReference>
<gene>
    <name evidence="8" type="ORF">URODEC1_LOCUS111051</name>
</gene>
<evidence type="ECO:0000313" key="9">
    <source>
        <dbReference type="Proteomes" id="UP001497457"/>
    </source>
</evidence>
<accession>A0ABC9G0E1</accession>
<organism evidence="8 9">
    <name type="scientific">Urochloa decumbens</name>
    <dbReference type="NCBI Taxonomy" id="240449"/>
    <lineage>
        <taxon>Eukaryota</taxon>
        <taxon>Viridiplantae</taxon>
        <taxon>Streptophyta</taxon>
        <taxon>Embryophyta</taxon>
        <taxon>Tracheophyta</taxon>
        <taxon>Spermatophyta</taxon>
        <taxon>Magnoliopsida</taxon>
        <taxon>Liliopsida</taxon>
        <taxon>Poales</taxon>
        <taxon>Poaceae</taxon>
        <taxon>PACMAD clade</taxon>
        <taxon>Panicoideae</taxon>
        <taxon>Panicodae</taxon>
        <taxon>Paniceae</taxon>
        <taxon>Melinidinae</taxon>
        <taxon>Urochloa</taxon>
    </lineage>
</organism>
<dbReference type="Pfam" id="PF05915">
    <property type="entry name" value="TMEM_230_134"/>
    <property type="match status" value="1"/>
</dbReference>
<evidence type="ECO:0008006" key="10">
    <source>
        <dbReference type="Google" id="ProtNLM"/>
    </source>
</evidence>
<feature type="transmembrane region" description="Helical" evidence="7">
    <location>
        <begin position="37"/>
        <end position="58"/>
    </location>
</feature>
<name>A0ABC9G0E1_9POAL</name>
<dbReference type="PANTHER" id="PTHR15664">
    <property type="entry name" value="C20ORF30 PROTEIN"/>
    <property type="match status" value="1"/>
</dbReference>
<keyword evidence="9" id="KW-1185">Reference proteome</keyword>
<sequence length="126" mass="14401">MSTKRNVQYSPVPTEDRDDQRFKYTPKSHRKIPWKSITLAFFLLLIGISLLSLSYFIFTSHMEGDGSQAYMVSYSWVCLLSFLAITRLELLTIPGEEHQGTPSHPSQIISHLCFHKCGHQAGRLNT</sequence>
<protein>
    <recommendedName>
        <fullName evidence="10">Transmembrane protein 230</fullName>
    </recommendedName>
</protein>
<keyword evidence="5 7" id="KW-0472">Membrane</keyword>
<evidence type="ECO:0000256" key="5">
    <source>
        <dbReference type="ARBA" id="ARBA00023136"/>
    </source>
</evidence>
<dbReference type="GO" id="GO:0016020">
    <property type="term" value="C:membrane"/>
    <property type="evidence" value="ECO:0007669"/>
    <property type="project" value="UniProtKB-SubCell"/>
</dbReference>
<proteinExistence type="inferred from homology"/>
<dbReference type="EMBL" id="OZ075118">
    <property type="protein sequence ID" value="CAL5085386.1"/>
    <property type="molecule type" value="Genomic_DNA"/>
</dbReference>
<feature type="transmembrane region" description="Helical" evidence="7">
    <location>
        <begin position="70"/>
        <end position="90"/>
    </location>
</feature>
<dbReference type="InterPro" id="IPR008590">
    <property type="entry name" value="TMEM_230/134"/>
</dbReference>
<keyword evidence="3 7" id="KW-0812">Transmembrane</keyword>
<evidence type="ECO:0000256" key="1">
    <source>
        <dbReference type="ARBA" id="ARBA00004141"/>
    </source>
</evidence>
<keyword evidence="4 7" id="KW-1133">Transmembrane helix</keyword>
<feature type="compositionally biased region" description="Polar residues" evidence="6">
    <location>
        <begin position="1"/>
        <end position="11"/>
    </location>
</feature>
<comment type="subcellular location">
    <subcellularLocation>
        <location evidence="1">Membrane</location>
        <topology evidence="1">Multi-pass membrane protein</topology>
    </subcellularLocation>
</comment>
<evidence type="ECO:0000256" key="7">
    <source>
        <dbReference type="SAM" id="Phobius"/>
    </source>
</evidence>
<feature type="region of interest" description="Disordered" evidence="6">
    <location>
        <begin position="1"/>
        <end position="20"/>
    </location>
</feature>
<reference evidence="8" key="1">
    <citation type="submission" date="2024-10" db="EMBL/GenBank/DDBJ databases">
        <authorList>
            <person name="Ryan C."/>
        </authorList>
    </citation>
    <scope>NUCLEOTIDE SEQUENCE [LARGE SCALE GENOMIC DNA]</scope>
</reference>